<organism evidence="1 2">
    <name type="scientific">Pseudonocardia cypriaca</name>
    <dbReference type="NCBI Taxonomy" id="882449"/>
    <lineage>
        <taxon>Bacteria</taxon>
        <taxon>Bacillati</taxon>
        <taxon>Actinomycetota</taxon>
        <taxon>Actinomycetes</taxon>
        <taxon>Pseudonocardiales</taxon>
        <taxon>Pseudonocardiaceae</taxon>
        <taxon>Pseudonocardia</taxon>
    </lineage>
</organism>
<gene>
    <name evidence="1" type="ORF">FB388_3547</name>
</gene>
<name>A0A543GJ83_9PSEU</name>
<protein>
    <submittedName>
        <fullName evidence="1">Uncharacterized protein</fullName>
    </submittedName>
</protein>
<proteinExistence type="predicted"/>
<accession>A0A543GJ83</accession>
<reference evidence="1 2" key="1">
    <citation type="submission" date="2019-06" db="EMBL/GenBank/DDBJ databases">
        <title>Sequencing the genomes of 1000 actinobacteria strains.</title>
        <authorList>
            <person name="Klenk H.-P."/>
        </authorList>
    </citation>
    <scope>NUCLEOTIDE SEQUENCE [LARGE SCALE GENOMIC DNA]</scope>
    <source>
        <strain evidence="1 2">DSM 45511</strain>
    </source>
</reference>
<dbReference type="EMBL" id="VFPH01000001">
    <property type="protein sequence ID" value="TQM46141.1"/>
    <property type="molecule type" value="Genomic_DNA"/>
</dbReference>
<evidence type="ECO:0000313" key="1">
    <source>
        <dbReference type="EMBL" id="TQM46141.1"/>
    </source>
</evidence>
<dbReference type="AlphaFoldDB" id="A0A543GJ83"/>
<sequence length="52" mass="5489">MFTLIVTALVVLAALGILVRIADATSTDSVTTSRAPRVSVTVRPSAHLRAIR</sequence>
<dbReference type="Proteomes" id="UP000319818">
    <property type="component" value="Unassembled WGS sequence"/>
</dbReference>
<keyword evidence="2" id="KW-1185">Reference proteome</keyword>
<comment type="caution">
    <text evidence="1">The sequence shown here is derived from an EMBL/GenBank/DDBJ whole genome shotgun (WGS) entry which is preliminary data.</text>
</comment>
<evidence type="ECO:0000313" key="2">
    <source>
        <dbReference type="Proteomes" id="UP000319818"/>
    </source>
</evidence>